<evidence type="ECO:0000259" key="1">
    <source>
        <dbReference type="Pfam" id="PF13302"/>
    </source>
</evidence>
<keyword evidence="3" id="KW-1185">Reference proteome</keyword>
<comment type="caution">
    <text evidence="2">The sequence shown here is derived from an EMBL/GenBank/DDBJ whole genome shotgun (WGS) entry which is preliminary data.</text>
</comment>
<name>A0A8H6XS23_9AGAR</name>
<dbReference type="EMBL" id="JACAZI010000013">
    <property type="protein sequence ID" value="KAF7345409.1"/>
    <property type="molecule type" value="Genomic_DNA"/>
</dbReference>
<reference evidence="2" key="1">
    <citation type="submission" date="2020-05" db="EMBL/GenBank/DDBJ databases">
        <title>Mycena genomes resolve the evolution of fungal bioluminescence.</title>
        <authorList>
            <person name="Tsai I.J."/>
        </authorList>
    </citation>
    <scope>NUCLEOTIDE SEQUENCE</scope>
    <source>
        <strain evidence="2">CCC161011</strain>
    </source>
</reference>
<organism evidence="2 3">
    <name type="scientific">Mycena venus</name>
    <dbReference type="NCBI Taxonomy" id="2733690"/>
    <lineage>
        <taxon>Eukaryota</taxon>
        <taxon>Fungi</taxon>
        <taxon>Dikarya</taxon>
        <taxon>Basidiomycota</taxon>
        <taxon>Agaricomycotina</taxon>
        <taxon>Agaricomycetes</taxon>
        <taxon>Agaricomycetidae</taxon>
        <taxon>Agaricales</taxon>
        <taxon>Marasmiineae</taxon>
        <taxon>Mycenaceae</taxon>
        <taxon>Mycena</taxon>
    </lineage>
</organism>
<dbReference type="Gene3D" id="3.40.630.30">
    <property type="match status" value="1"/>
</dbReference>
<dbReference type="InterPro" id="IPR000182">
    <property type="entry name" value="GNAT_dom"/>
</dbReference>
<sequence length="236" mass="26059">MTGLEYNPTTGEPFLRLPVPFSNIIITPVRMSDVASSVEIMNDPLVYKWMGRSTPYTAERAETWLTKVKAETDAAVEELRGATVPEPQRPMSACPVRHIREELADGSDVFIGDVGLVRSGWTEVLDKEERARLAAENNARAAGDPEIAWHIGFYLAPSHHGRGLMSAAVKTIITDFGIPWMKTRRIRSSAFEGNLGSLKVQLKNGFVVVKTLADVQVGEEKRTLHLTEWTAPGSES</sequence>
<dbReference type="OrthoDB" id="630895at2759"/>
<evidence type="ECO:0000313" key="3">
    <source>
        <dbReference type="Proteomes" id="UP000620124"/>
    </source>
</evidence>
<feature type="domain" description="N-acetyltransferase" evidence="1">
    <location>
        <begin position="24"/>
        <end position="207"/>
    </location>
</feature>
<dbReference type="PANTHER" id="PTHR43328:SF1">
    <property type="entry name" value="N-ACETYLTRANSFERASE DOMAIN-CONTAINING PROTEIN"/>
    <property type="match status" value="1"/>
</dbReference>
<dbReference type="AlphaFoldDB" id="A0A8H6XS23"/>
<proteinExistence type="predicted"/>
<dbReference type="SUPFAM" id="SSF55729">
    <property type="entry name" value="Acyl-CoA N-acyltransferases (Nat)"/>
    <property type="match status" value="1"/>
</dbReference>
<dbReference type="PANTHER" id="PTHR43328">
    <property type="entry name" value="ACETYLTRANSFERASE-RELATED"/>
    <property type="match status" value="1"/>
</dbReference>
<evidence type="ECO:0000313" key="2">
    <source>
        <dbReference type="EMBL" id="KAF7345409.1"/>
    </source>
</evidence>
<protein>
    <recommendedName>
        <fullName evidence="1">N-acetyltransferase domain-containing protein</fullName>
    </recommendedName>
</protein>
<gene>
    <name evidence="2" type="ORF">MVEN_01558900</name>
</gene>
<dbReference type="GO" id="GO:0016747">
    <property type="term" value="F:acyltransferase activity, transferring groups other than amino-acyl groups"/>
    <property type="evidence" value="ECO:0007669"/>
    <property type="project" value="InterPro"/>
</dbReference>
<accession>A0A8H6XS23</accession>
<dbReference type="Proteomes" id="UP000620124">
    <property type="component" value="Unassembled WGS sequence"/>
</dbReference>
<dbReference type="Pfam" id="PF13302">
    <property type="entry name" value="Acetyltransf_3"/>
    <property type="match status" value="1"/>
</dbReference>
<dbReference type="InterPro" id="IPR016181">
    <property type="entry name" value="Acyl_CoA_acyltransferase"/>
</dbReference>